<reference evidence="7 8" key="1">
    <citation type="submission" date="2020-07" db="EMBL/GenBank/DDBJ databases">
        <title>Sequencing the genomes of 1000 actinobacteria strains.</title>
        <authorList>
            <person name="Klenk H.-P."/>
        </authorList>
    </citation>
    <scope>NUCLEOTIDE SEQUENCE [LARGE SCALE GENOMIC DNA]</scope>
    <source>
        <strain evidence="7 8">DSM 45876</strain>
    </source>
</reference>
<evidence type="ECO:0000313" key="7">
    <source>
        <dbReference type="EMBL" id="NYH42657.1"/>
    </source>
</evidence>
<dbReference type="RefSeq" id="WP_179780408.1">
    <property type="nucleotide sequence ID" value="NZ_JACCHK010000001.1"/>
</dbReference>
<evidence type="ECO:0000256" key="5">
    <source>
        <dbReference type="PROSITE-ProRule" id="PRU00560"/>
    </source>
</evidence>
<feature type="domain" description="UvrD-like helicase ATP-binding" evidence="6">
    <location>
        <begin position="182"/>
        <end position="567"/>
    </location>
</feature>
<evidence type="ECO:0000256" key="1">
    <source>
        <dbReference type="ARBA" id="ARBA00022741"/>
    </source>
</evidence>
<dbReference type="GO" id="GO:0005524">
    <property type="term" value="F:ATP binding"/>
    <property type="evidence" value="ECO:0007669"/>
    <property type="project" value="UniProtKB-UniRule"/>
</dbReference>
<proteinExistence type="predicted"/>
<gene>
    <name evidence="7" type="ORF">HNR22_002384</name>
</gene>
<dbReference type="GO" id="GO:0016787">
    <property type="term" value="F:hydrolase activity"/>
    <property type="evidence" value="ECO:0007669"/>
    <property type="project" value="UniProtKB-UniRule"/>
</dbReference>
<dbReference type="GO" id="GO:0005829">
    <property type="term" value="C:cytosol"/>
    <property type="evidence" value="ECO:0007669"/>
    <property type="project" value="TreeGrafter"/>
</dbReference>
<keyword evidence="4 5" id="KW-0067">ATP-binding</keyword>
<evidence type="ECO:0000259" key="6">
    <source>
        <dbReference type="PROSITE" id="PS51198"/>
    </source>
</evidence>
<keyword evidence="1 5" id="KW-0547">Nucleotide-binding</keyword>
<feature type="binding site" evidence="5">
    <location>
        <begin position="203"/>
        <end position="210"/>
    </location>
    <ligand>
        <name>ATP</name>
        <dbReference type="ChEBI" id="CHEBI:30616"/>
    </ligand>
</feature>
<evidence type="ECO:0000313" key="8">
    <source>
        <dbReference type="Proteomes" id="UP000523545"/>
    </source>
</evidence>
<dbReference type="Pfam" id="PF13245">
    <property type="entry name" value="AAA_19"/>
    <property type="match status" value="1"/>
</dbReference>
<dbReference type="Gene3D" id="3.40.50.300">
    <property type="entry name" value="P-loop containing nucleotide triphosphate hydrolases"/>
    <property type="match status" value="3"/>
</dbReference>
<dbReference type="InterPro" id="IPR027417">
    <property type="entry name" value="P-loop_NTPase"/>
</dbReference>
<dbReference type="InterPro" id="IPR000212">
    <property type="entry name" value="DNA_helicase_UvrD/REP"/>
</dbReference>
<keyword evidence="2 5" id="KW-0378">Hydrolase</keyword>
<dbReference type="SUPFAM" id="SSF52540">
    <property type="entry name" value="P-loop containing nucleoside triphosphate hydrolases"/>
    <property type="match status" value="1"/>
</dbReference>
<dbReference type="AlphaFoldDB" id="A0A7Z0BES5"/>
<evidence type="ECO:0000256" key="4">
    <source>
        <dbReference type="ARBA" id="ARBA00022840"/>
    </source>
</evidence>
<evidence type="ECO:0000256" key="2">
    <source>
        <dbReference type="ARBA" id="ARBA00022801"/>
    </source>
</evidence>
<keyword evidence="8" id="KW-1185">Reference proteome</keyword>
<dbReference type="PANTHER" id="PTHR11070:SF45">
    <property type="entry name" value="DNA 3'-5' HELICASE"/>
    <property type="match status" value="1"/>
</dbReference>
<dbReference type="Proteomes" id="UP000523545">
    <property type="component" value="Unassembled WGS sequence"/>
</dbReference>
<accession>A0A7Z0BES5</accession>
<dbReference type="GO" id="GO:0000725">
    <property type="term" value="P:recombinational repair"/>
    <property type="evidence" value="ECO:0007669"/>
    <property type="project" value="TreeGrafter"/>
</dbReference>
<dbReference type="PANTHER" id="PTHR11070">
    <property type="entry name" value="UVRD / RECB / PCRA DNA HELICASE FAMILY MEMBER"/>
    <property type="match status" value="1"/>
</dbReference>
<name>A0A7Z0BES5_9ACTN</name>
<dbReference type="GO" id="GO:0003677">
    <property type="term" value="F:DNA binding"/>
    <property type="evidence" value="ECO:0007669"/>
    <property type="project" value="InterPro"/>
</dbReference>
<dbReference type="EMBL" id="JACCHK010000001">
    <property type="protein sequence ID" value="NYH42657.1"/>
    <property type="molecule type" value="Genomic_DNA"/>
</dbReference>
<dbReference type="GO" id="GO:0043138">
    <property type="term" value="F:3'-5' DNA helicase activity"/>
    <property type="evidence" value="ECO:0007669"/>
    <property type="project" value="TreeGrafter"/>
</dbReference>
<evidence type="ECO:0000256" key="3">
    <source>
        <dbReference type="ARBA" id="ARBA00022806"/>
    </source>
</evidence>
<organism evidence="7 8">
    <name type="scientific">Micromonospora jinlongensis</name>
    <dbReference type="NCBI Taxonomy" id="1287877"/>
    <lineage>
        <taxon>Bacteria</taxon>
        <taxon>Bacillati</taxon>
        <taxon>Actinomycetota</taxon>
        <taxon>Actinomycetes</taxon>
        <taxon>Micromonosporales</taxon>
        <taxon>Micromonosporaceae</taxon>
        <taxon>Micromonospora</taxon>
    </lineage>
</organism>
<dbReference type="PROSITE" id="PS51198">
    <property type="entry name" value="UVRD_HELICASE_ATP_BIND"/>
    <property type="match status" value="1"/>
</dbReference>
<dbReference type="InterPro" id="IPR014016">
    <property type="entry name" value="UvrD-like_ATP-bd"/>
</dbReference>
<protein>
    <recommendedName>
        <fullName evidence="6">UvrD-like helicase ATP-binding domain-containing protein</fullName>
    </recommendedName>
</protein>
<sequence length="704" mass="77074">MTDQTGLEQEIAVEQRHLDRVYARLAELRQSAVRAERDGYRMARVGTHGALVERDAMVFHAAQRRHTLDAEHEGLVFGRLDLRDRQVLHVGRLGIRDEDARTLVVDWRAPAAAAFYQATPAQPLDVVRRRTIQSRAERVTRIEDDLLDPNAAPEGMTVVGDGALLATLSKATGRGMRDIVATIQREQDEAIRSPGSGVTIVAGGPGTGKTAVALHRAAFLLYSDRSRYAGGGILVVGPSSVFVEYIGSVLPSLGEDTATLHSLGTLFPGMSATRTDPPEVAAVKGSLRMRRVLERAARDAVPGGPGELRLLYRGTLLRLDRTALDRIRDRALQRGARRNEVRRAGFDGVFAALWAQAREVGIRLPDQRTFEAEIAERSEFREFLKAWWPRLHPRHVLGWLAQPDRLRRYAGGILSTAEIQLLSAAYRHLDSTGLTIADIALLDELDSLLGKPAQSAKARRDPFQLAGGVRELSTLGERQRAARAAARERPEDYRDYAHVVVDEAQDVSPMQWRMVGRRGRLASWTVVGDPAQTAWTGDPDELDRARDQALGRRKRHDFTLTTNYRNSSEIFAVAAAEIRRLYPDLPLPTAVRSTGVDPVELVVPPTGLETATVEAAAGLLAEVEGTVGVITPVPRRDEVAGWVAALGAPRLQVVTSLEAKGMEYDGVVLVAPSEIRADPGAGVRTLYVALSRATQRLTTIDPTG</sequence>
<keyword evidence="3 5" id="KW-0347">Helicase</keyword>
<comment type="caution">
    <text evidence="7">The sequence shown here is derived from an EMBL/GenBank/DDBJ whole genome shotgun (WGS) entry which is preliminary data.</text>
</comment>